<reference evidence="5 6" key="1">
    <citation type="journal article" date="2015" name="Genome Biol. Evol.">
        <title>Phylogenomic analyses indicate that early fungi evolved digesting cell walls of algal ancestors of land plants.</title>
        <authorList>
            <person name="Chang Y."/>
            <person name="Wang S."/>
            <person name="Sekimoto S."/>
            <person name="Aerts A.L."/>
            <person name="Choi C."/>
            <person name="Clum A."/>
            <person name="LaButti K.M."/>
            <person name="Lindquist E.A."/>
            <person name="Yee Ngan C."/>
            <person name="Ohm R.A."/>
            <person name="Salamov A.A."/>
            <person name="Grigoriev I.V."/>
            <person name="Spatafora J.W."/>
            <person name="Berbee M.L."/>
        </authorList>
    </citation>
    <scope>NUCLEOTIDE SEQUENCE [LARGE SCALE GENOMIC DNA]</scope>
    <source>
        <strain evidence="5 6">NRRL 28638</strain>
    </source>
</reference>
<proteinExistence type="inferred from homology"/>
<feature type="active site" evidence="3">
    <location>
        <position position="214"/>
    </location>
</feature>
<evidence type="ECO:0000256" key="2">
    <source>
        <dbReference type="ARBA" id="ARBA00022801"/>
    </source>
</evidence>
<dbReference type="Pfam" id="PF07859">
    <property type="entry name" value="Abhydrolase_3"/>
    <property type="match status" value="1"/>
</dbReference>
<evidence type="ECO:0000256" key="3">
    <source>
        <dbReference type="PROSITE-ProRule" id="PRU10038"/>
    </source>
</evidence>
<dbReference type="InterPro" id="IPR033140">
    <property type="entry name" value="Lipase_GDXG_put_SER_AS"/>
</dbReference>
<sequence length="471" mass="52983">MSSILEKLKIYPAIAKGIYHYNFYGPPCKSWDLKTLITIYVARLLFGSYANLNAHRKKLVRDTDTSVKNSTTELVTIPNKFREKAYNLVKNHLRSVYGNDKWYDEESIWSNSSPLEPEWVIPAHLTKSSTSKAILYFHGGGYLMGGFSTYRSCLETLAQGSDSIVLGAQYRLAPDYSAPCQLEDALAHVLYLTSPVEESGIGLSFDQIVVSGDSAGGGLTCVLNHFMRDANIGKFAGSLVFSPWVDLKINHPSCTDCAETDVLPTLTGSDYELAENGELAPGMFKDVYHAVDPKLQSKMVERGHYLAPVEYLNSPIVSPLCDSNFRDLPPTLITSGEVEMLRDNSYLYQELINKSYTEEELSKFSIPPSTMHHYSEMYHDFAFLNPDSSTSDIAFKRAINFIKQCHNQKSSEFEEVKTNSPINLLKSDKCDDSSIPLKWKNLYLSTVNDHELVPFTPNYKRVEIQTWKGSN</sequence>
<dbReference type="Proteomes" id="UP000070444">
    <property type="component" value="Unassembled WGS sequence"/>
</dbReference>
<organism evidence="5 6">
    <name type="scientific">Conidiobolus coronatus (strain ATCC 28846 / CBS 209.66 / NRRL 28638)</name>
    <name type="common">Delacroixia coronata</name>
    <dbReference type="NCBI Taxonomy" id="796925"/>
    <lineage>
        <taxon>Eukaryota</taxon>
        <taxon>Fungi</taxon>
        <taxon>Fungi incertae sedis</taxon>
        <taxon>Zoopagomycota</taxon>
        <taxon>Entomophthoromycotina</taxon>
        <taxon>Entomophthoromycetes</taxon>
        <taxon>Entomophthorales</taxon>
        <taxon>Ancylistaceae</taxon>
        <taxon>Conidiobolus</taxon>
    </lineage>
</organism>
<dbReference type="PROSITE" id="PS01174">
    <property type="entry name" value="LIPASE_GDXG_SER"/>
    <property type="match status" value="1"/>
</dbReference>
<dbReference type="PANTHER" id="PTHR48081">
    <property type="entry name" value="AB HYDROLASE SUPERFAMILY PROTEIN C4A8.06C"/>
    <property type="match status" value="1"/>
</dbReference>
<evidence type="ECO:0000313" key="5">
    <source>
        <dbReference type="EMBL" id="KXN66509.1"/>
    </source>
</evidence>
<dbReference type="EMBL" id="KQ964716">
    <property type="protein sequence ID" value="KXN66509.1"/>
    <property type="molecule type" value="Genomic_DNA"/>
</dbReference>
<dbReference type="InterPro" id="IPR050300">
    <property type="entry name" value="GDXG_lipolytic_enzyme"/>
</dbReference>
<dbReference type="SUPFAM" id="SSF53474">
    <property type="entry name" value="alpha/beta-Hydrolases"/>
    <property type="match status" value="1"/>
</dbReference>
<dbReference type="AlphaFoldDB" id="A0A137NUS6"/>
<dbReference type="GO" id="GO:0016787">
    <property type="term" value="F:hydrolase activity"/>
    <property type="evidence" value="ECO:0007669"/>
    <property type="project" value="UniProtKB-KW"/>
</dbReference>
<evidence type="ECO:0000256" key="1">
    <source>
        <dbReference type="ARBA" id="ARBA00010515"/>
    </source>
</evidence>
<protein>
    <submittedName>
        <fullName evidence="5">Alpha/beta-hydrolase</fullName>
    </submittedName>
</protein>
<keyword evidence="6" id="KW-1185">Reference proteome</keyword>
<dbReference type="InterPro" id="IPR029058">
    <property type="entry name" value="AB_hydrolase_fold"/>
</dbReference>
<feature type="domain" description="Alpha/beta hydrolase fold-3" evidence="4">
    <location>
        <begin position="134"/>
        <end position="361"/>
    </location>
</feature>
<accession>A0A137NUS6</accession>
<dbReference type="OMA" id="YDEESIW"/>
<dbReference type="OrthoDB" id="408631at2759"/>
<dbReference type="STRING" id="796925.A0A137NUS6"/>
<gene>
    <name evidence="5" type="ORF">CONCODRAFT_126746</name>
</gene>
<keyword evidence="2 5" id="KW-0378">Hydrolase</keyword>
<comment type="similarity">
    <text evidence="1">Belongs to the 'GDXG' lipolytic enzyme family.</text>
</comment>
<evidence type="ECO:0000313" key="6">
    <source>
        <dbReference type="Proteomes" id="UP000070444"/>
    </source>
</evidence>
<evidence type="ECO:0000259" key="4">
    <source>
        <dbReference type="Pfam" id="PF07859"/>
    </source>
</evidence>
<dbReference type="InterPro" id="IPR013094">
    <property type="entry name" value="AB_hydrolase_3"/>
</dbReference>
<name>A0A137NUS6_CONC2</name>
<dbReference type="PANTHER" id="PTHR48081:SF8">
    <property type="entry name" value="ALPHA_BETA HYDROLASE FOLD-3 DOMAIN-CONTAINING PROTEIN-RELATED"/>
    <property type="match status" value="1"/>
</dbReference>
<dbReference type="Gene3D" id="3.40.50.1820">
    <property type="entry name" value="alpha/beta hydrolase"/>
    <property type="match status" value="1"/>
</dbReference>